<evidence type="ECO:0000313" key="9">
    <source>
        <dbReference type="Proteomes" id="UP000050668"/>
    </source>
</evidence>
<dbReference type="EMBL" id="LGRV01000003">
    <property type="protein sequence ID" value="KOS67712.1"/>
    <property type="molecule type" value="Genomic_DNA"/>
</dbReference>
<dbReference type="InterPro" id="IPR050890">
    <property type="entry name" value="PTS_EIIA_component"/>
</dbReference>
<accession>A0ABR5JYH3</accession>
<evidence type="ECO:0000256" key="6">
    <source>
        <dbReference type="ARBA" id="ARBA00022777"/>
    </source>
</evidence>
<gene>
    <name evidence="8" type="ORF">AEA09_03495</name>
</gene>
<dbReference type="RefSeq" id="WP_053582522.1">
    <property type="nucleotide sequence ID" value="NZ_LGRV01000003.1"/>
</dbReference>
<dbReference type="Gene3D" id="2.70.70.10">
    <property type="entry name" value="Glucose Permease (Domain IIA)"/>
    <property type="match status" value="1"/>
</dbReference>
<comment type="subcellular location">
    <subcellularLocation>
        <location evidence="1">Cytoplasm</location>
    </subcellularLocation>
</comment>
<dbReference type="NCBIfam" id="TIGR00830">
    <property type="entry name" value="PTBA"/>
    <property type="match status" value="1"/>
</dbReference>
<evidence type="ECO:0000256" key="1">
    <source>
        <dbReference type="ARBA" id="ARBA00004496"/>
    </source>
</evidence>
<evidence type="ECO:0000256" key="2">
    <source>
        <dbReference type="ARBA" id="ARBA00022448"/>
    </source>
</evidence>
<feature type="domain" description="PTS EIIA type-1" evidence="7">
    <location>
        <begin position="29"/>
        <end position="133"/>
    </location>
</feature>
<dbReference type="InterPro" id="IPR001127">
    <property type="entry name" value="PTS_EIIA_1_perm"/>
</dbReference>
<dbReference type="SUPFAM" id="SSF51261">
    <property type="entry name" value="Duplicated hybrid motif"/>
    <property type="match status" value="1"/>
</dbReference>
<dbReference type="PANTHER" id="PTHR45008:SF1">
    <property type="entry name" value="PTS SYSTEM GLUCOSE-SPECIFIC EIIA COMPONENT"/>
    <property type="match status" value="1"/>
</dbReference>
<evidence type="ECO:0000256" key="4">
    <source>
        <dbReference type="ARBA" id="ARBA00022679"/>
    </source>
</evidence>
<dbReference type="PROSITE" id="PS00371">
    <property type="entry name" value="PTS_EIIA_TYPE_1_HIS"/>
    <property type="match status" value="1"/>
</dbReference>
<dbReference type="PANTHER" id="PTHR45008">
    <property type="entry name" value="PTS SYSTEM GLUCOSE-SPECIFIC EIIA COMPONENT"/>
    <property type="match status" value="1"/>
</dbReference>
<keyword evidence="6" id="KW-0418">Kinase</keyword>
<dbReference type="Pfam" id="PF00358">
    <property type="entry name" value="PTS_EIIA_1"/>
    <property type="match status" value="1"/>
</dbReference>
<sequence>MLSKLFGKRKLRIYAPVDGVIVPLEEVPDPVFSQKMLGEGLAMLPTKGHIHAPITGTVILLAETKHAIGLRSKDGTEILVHIGLETVSLNGRGFTVLVKEGDNVSVGQLLIAVDWDFIAANAKSIITPIVITNSVDRQIQFEGSTKGIMGETVLMTVFVK</sequence>
<protein>
    <submittedName>
        <fullName evidence="8">PTS glucose transporter subunit IIA</fullName>
    </submittedName>
</protein>
<evidence type="ECO:0000313" key="8">
    <source>
        <dbReference type="EMBL" id="KOS67712.1"/>
    </source>
</evidence>
<dbReference type="Proteomes" id="UP000050668">
    <property type="component" value="Unassembled WGS sequence"/>
</dbReference>
<proteinExistence type="predicted"/>
<keyword evidence="3 8" id="KW-0762">Sugar transport</keyword>
<comment type="caution">
    <text evidence="8">The sequence shown here is derived from an EMBL/GenBank/DDBJ whole genome shotgun (WGS) entry which is preliminary data.</text>
</comment>
<name>A0ABR5JYH3_9BACI</name>
<evidence type="ECO:0000256" key="5">
    <source>
        <dbReference type="ARBA" id="ARBA00022683"/>
    </source>
</evidence>
<dbReference type="PROSITE" id="PS51093">
    <property type="entry name" value="PTS_EIIA_TYPE_1"/>
    <property type="match status" value="1"/>
</dbReference>
<evidence type="ECO:0000259" key="7">
    <source>
        <dbReference type="PROSITE" id="PS51093"/>
    </source>
</evidence>
<evidence type="ECO:0000256" key="3">
    <source>
        <dbReference type="ARBA" id="ARBA00022597"/>
    </source>
</evidence>
<reference evidence="9" key="1">
    <citation type="submission" date="2015-07" db="EMBL/GenBank/DDBJ databases">
        <title>Fjat-14205 dsm 2895.</title>
        <authorList>
            <person name="Liu B."/>
            <person name="Wang J."/>
            <person name="Zhu Y."/>
            <person name="Liu G."/>
            <person name="Chen Q."/>
            <person name="Chen Z."/>
            <person name="Lan J."/>
            <person name="Che J."/>
            <person name="Ge C."/>
            <person name="Shi H."/>
            <person name="Pan Z."/>
            <person name="Liu X."/>
        </authorList>
    </citation>
    <scope>NUCLEOTIDE SEQUENCE [LARGE SCALE GENOMIC DNA]</scope>
    <source>
        <strain evidence="9">DSM 25560</strain>
    </source>
</reference>
<keyword evidence="9" id="KW-1185">Reference proteome</keyword>
<keyword evidence="2" id="KW-0813">Transport</keyword>
<keyword evidence="4" id="KW-0808">Transferase</keyword>
<organism evidence="8 9">
    <name type="scientific">Lysinibacillus contaminans</name>
    <dbReference type="NCBI Taxonomy" id="1293441"/>
    <lineage>
        <taxon>Bacteria</taxon>
        <taxon>Bacillati</taxon>
        <taxon>Bacillota</taxon>
        <taxon>Bacilli</taxon>
        <taxon>Bacillales</taxon>
        <taxon>Bacillaceae</taxon>
        <taxon>Lysinibacillus</taxon>
    </lineage>
</organism>
<dbReference type="InterPro" id="IPR011055">
    <property type="entry name" value="Dup_hybrid_motif"/>
</dbReference>
<keyword evidence="5" id="KW-0598">Phosphotransferase system</keyword>